<dbReference type="CDD" id="cd11495">
    <property type="entry name" value="SLC5sbd_NIS-like_u3"/>
    <property type="match status" value="1"/>
</dbReference>
<keyword evidence="7" id="KW-0915">Sodium</keyword>
<accession>A0ABY7VU78</accession>
<dbReference type="Pfam" id="PF00474">
    <property type="entry name" value="SSF"/>
    <property type="match status" value="1"/>
</dbReference>
<keyword evidence="10" id="KW-0739">Sodium transport</keyword>
<dbReference type="PANTHER" id="PTHR42985">
    <property type="entry name" value="SODIUM-COUPLED MONOCARBOXYLATE TRANSPORTER"/>
    <property type="match status" value="1"/>
</dbReference>
<evidence type="ECO:0000256" key="7">
    <source>
        <dbReference type="ARBA" id="ARBA00023053"/>
    </source>
</evidence>
<organism evidence="14 15">
    <name type="scientific">Lentisphaera profundi</name>
    <dbReference type="NCBI Taxonomy" id="1658616"/>
    <lineage>
        <taxon>Bacteria</taxon>
        <taxon>Pseudomonadati</taxon>
        <taxon>Lentisphaerota</taxon>
        <taxon>Lentisphaeria</taxon>
        <taxon>Lentisphaerales</taxon>
        <taxon>Lentisphaeraceae</taxon>
        <taxon>Lentisphaera</taxon>
    </lineage>
</organism>
<dbReference type="PROSITE" id="PS50283">
    <property type="entry name" value="NA_SOLUT_SYMP_3"/>
    <property type="match status" value="1"/>
</dbReference>
<keyword evidence="13" id="KW-0732">Signal</keyword>
<evidence type="ECO:0000256" key="8">
    <source>
        <dbReference type="ARBA" id="ARBA00023065"/>
    </source>
</evidence>
<evidence type="ECO:0000256" key="2">
    <source>
        <dbReference type="ARBA" id="ARBA00006434"/>
    </source>
</evidence>
<feature type="transmembrane region" description="Helical" evidence="12">
    <location>
        <begin position="431"/>
        <end position="457"/>
    </location>
</feature>
<keyword evidence="8" id="KW-0406">Ion transport</keyword>
<comment type="similarity">
    <text evidence="2 11">Belongs to the sodium:solute symporter (SSF) (TC 2.A.21) family.</text>
</comment>
<feature type="transmembrane region" description="Helical" evidence="12">
    <location>
        <begin position="720"/>
        <end position="738"/>
    </location>
</feature>
<evidence type="ECO:0000256" key="6">
    <source>
        <dbReference type="ARBA" id="ARBA00022989"/>
    </source>
</evidence>
<dbReference type="SUPFAM" id="SSF50965">
    <property type="entry name" value="Galactose oxidase, central domain"/>
    <property type="match status" value="1"/>
</dbReference>
<evidence type="ECO:0000256" key="4">
    <source>
        <dbReference type="ARBA" id="ARBA00022475"/>
    </source>
</evidence>
<dbReference type="EMBL" id="CP117811">
    <property type="protein sequence ID" value="WDE97282.1"/>
    <property type="molecule type" value="Genomic_DNA"/>
</dbReference>
<evidence type="ECO:0000256" key="11">
    <source>
        <dbReference type="RuleBase" id="RU362091"/>
    </source>
</evidence>
<evidence type="ECO:0000313" key="15">
    <source>
        <dbReference type="Proteomes" id="UP001214250"/>
    </source>
</evidence>
<dbReference type="NCBIfam" id="TIGR00813">
    <property type="entry name" value="sss"/>
    <property type="match status" value="1"/>
</dbReference>
<dbReference type="InterPro" id="IPR001734">
    <property type="entry name" value="Na/solute_symporter"/>
</dbReference>
<dbReference type="Gene3D" id="1.20.1730.10">
    <property type="entry name" value="Sodium/glucose cotransporter"/>
    <property type="match status" value="1"/>
</dbReference>
<feature type="transmembrane region" description="Helical" evidence="12">
    <location>
        <begin position="361"/>
        <end position="382"/>
    </location>
</feature>
<feature type="transmembrane region" description="Helical" evidence="12">
    <location>
        <begin position="657"/>
        <end position="680"/>
    </location>
</feature>
<evidence type="ECO:0000256" key="9">
    <source>
        <dbReference type="ARBA" id="ARBA00023136"/>
    </source>
</evidence>
<dbReference type="RefSeq" id="WP_274151577.1">
    <property type="nucleotide sequence ID" value="NZ_CP117811.1"/>
</dbReference>
<feature type="transmembrane region" description="Helical" evidence="12">
    <location>
        <begin position="519"/>
        <end position="538"/>
    </location>
</feature>
<evidence type="ECO:0000313" key="14">
    <source>
        <dbReference type="EMBL" id="WDE97282.1"/>
    </source>
</evidence>
<evidence type="ECO:0000256" key="12">
    <source>
        <dbReference type="SAM" id="Phobius"/>
    </source>
</evidence>
<keyword evidence="5 12" id="KW-0812">Transmembrane</keyword>
<feature type="transmembrane region" description="Helical" evidence="12">
    <location>
        <begin position="469"/>
        <end position="488"/>
    </location>
</feature>
<dbReference type="Gene3D" id="2.120.10.80">
    <property type="entry name" value="Kelch-type beta propeller"/>
    <property type="match status" value="1"/>
</dbReference>
<feature type="transmembrane region" description="Helical" evidence="12">
    <location>
        <begin position="686"/>
        <end position="708"/>
    </location>
</feature>
<keyword evidence="6 12" id="KW-1133">Transmembrane helix</keyword>
<dbReference type="InterPro" id="IPR038377">
    <property type="entry name" value="Na/Glc_symporter_sf"/>
</dbReference>
<dbReference type="InterPro" id="IPR015915">
    <property type="entry name" value="Kelch-typ_b-propeller"/>
</dbReference>
<feature type="chain" id="PRO_5045662225" evidence="13">
    <location>
        <begin position="26"/>
        <end position="787"/>
    </location>
</feature>
<protein>
    <submittedName>
        <fullName evidence="14">Sodium/solute symporter</fullName>
    </submittedName>
</protein>
<feature type="transmembrane region" description="Helical" evidence="12">
    <location>
        <begin position="559"/>
        <end position="584"/>
    </location>
</feature>
<dbReference type="Proteomes" id="UP001214250">
    <property type="component" value="Chromosome 1"/>
</dbReference>
<feature type="transmembrane region" description="Helical" evidence="12">
    <location>
        <begin position="403"/>
        <end position="425"/>
    </location>
</feature>
<comment type="subcellular location">
    <subcellularLocation>
        <location evidence="1">Cell membrane</location>
        <topology evidence="1">Multi-pass membrane protein</topology>
    </subcellularLocation>
</comment>
<evidence type="ECO:0000256" key="1">
    <source>
        <dbReference type="ARBA" id="ARBA00004651"/>
    </source>
</evidence>
<feature type="transmembrane region" description="Helical" evidence="12">
    <location>
        <begin position="613"/>
        <end position="636"/>
    </location>
</feature>
<feature type="signal peptide" evidence="13">
    <location>
        <begin position="1"/>
        <end position="25"/>
    </location>
</feature>
<proteinExistence type="inferred from homology"/>
<evidence type="ECO:0000256" key="13">
    <source>
        <dbReference type="SAM" id="SignalP"/>
    </source>
</evidence>
<feature type="transmembrane region" description="Helical" evidence="12">
    <location>
        <begin position="330"/>
        <end position="349"/>
    </location>
</feature>
<keyword evidence="4" id="KW-1003">Cell membrane</keyword>
<reference evidence="14 15" key="1">
    <citation type="submission" date="2023-02" db="EMBL/GenBank/DDBJ databases">
        <title>Genome sequence of Lentisphaera profundi SAORIC-696.</title>
        <authorList>
            <person name="Kim e."/>
            <person name="Cho J.-C."/>
            <person name="Choi A."/>
            <person name="Kang I."/>
        </authorList>
    </citation>
    <scope>NUCLEOTIDE SEQUENCE [LARGE SCALE GENOMIC DNA]</scope>
    <source>
        <strain evidence="14 15">SAORIC-696</strain>
    </source>
</reference>
<name>A0ABY7VU78_9BACT</name>
<feature type="transmembrane region" description="Helical" evidence="12">
    <location>
        <begin position="291"/>
        <end position="309"/>
    </location>
</feature>
<dbReference type="InterPro" id="IPR011043">
    <property type="entry name" value="Gal_Oxase/kelch_b-propeller"/>
</dbReference>
<evidence type="ECO:0000256" key="5">
    <source>
        <dbReference type="ARBA" id="ARBA00022692"/>
    </source>
</evidence>
<keyword evidence="15" id="KW-1185">Reference proteome</keyword>
<dbReference type="InterPro" id="IPR051163">
    <property type="entry name" value="Sodium:Solute_Symporter_SSF"/>
</dbReference>
<evidence type="ECO:0000256" key="10">
    <source>
        <dbReference type="ARBA" id="ARBA00023201"/>
    </source>
</evidence>
<feature type="transmembrane region" description="Helical" evidence="12">
    <location>
        <begin position="744"/>
        <end position="764"/>
    </location>
</feature>
<evidence type="ECO:0000256" key="3">
    <source>
        <dbReference type="ARBA" id="ARBA00022448"/>
    </source>
</evidence>
<sequence length="787" mass="86915">MSKVSSCVKQIIFIGLALFTFNVKADSDAMNKEYFKYSTLAPLSSETAVDCAWHSAEGLIIVQDNKLSLLTDEAKQWTEINADPVIISKSTMTTSSEKKLYVVDGVKVFTLEYIEGGIVRKKIKDLPFPITQGDISVNNDKLYIAGLDAEGNNIFLCNGVKQKNWGIQKSTKVLTAQLKGSIYIFANEDSSGKLTAYEYNTNKNLWSTIGTSEFAIEAKQAFACGDAHILFLGKGHKQLDALYLDQKKWVQFDITSFPQSDFAIAHDYKSFTIISTEASYKVEAIFPKTKYGIWDHLIVGLFFFMMLWIGRHISKREKNGNDFFRGGQRLPFWAVGVSMFATSASAVSLMAQPAQAYTDNWLYFSIGIVQFLLLPVTFFVVIPITRRLQFSSAFEYLEARFCVGLRMFGSLTYAFMQLITRMAAIMLLPSIALSSVCGIPMEVSIIIMGVVTTLYCMMGGFEAVVWTDVIQAIVMLLAMIMCIIWVFMSLDSTAADAWQLISSENKLMMFDFSWDQAQPIIYIIFLSYTLQSIAVPIGDQNFIQRVQAVKSEKEARKAALTQLCVAIPLNACLFGLGTCLYLYYNANPADIAPAMKADGIFPLFAAQKLPTGLAGIVVAALMAATMSTLSSALNSVSNIAVEDYVRKFKKDLNDDQALLWGKGLTVALGIIGTGMALWLAQSNTTSIWDLILLILGVVFAPLSSMYLLGVLTKRVNTTGVIAGFIAGISATLYCQSNFTLHPFFFTPIGLIPSLAVAYLMSFIVPGQPKDLTGLTVFSLPEKPENYK</sequence>
<gene>
    <name evidence="14" type="ORF">PQO03_04865</name>
</gene>
<keyword evidence="9 12" id="KW-0472">Membrane</keyword>
<dbReference type="PANTHER" id="PTHR42985:SF40">
    <property type="entry name" value="LD47995P-RELATED"/>
    <property type="match status" value="1"/>
</dbReference>
<keyword evidence="3" id="KW-0813">Transport</keyword>